<dbReference type="NCBIfam" id="TIGR00578">
    <property type="entry name" value="ku70"/>
    <property type="match status" value="1"/>
</dbReference>
<organism evidence="22 23">
    <name type="scientific">Trichoderma harzianum</name>
    <name type="common">Hypocrea lixii</name>
    <dbReference type="NCBI Taxonomy" id="5544"/>
    <lineage>
        <taxon>Eukaryota</taxon>
        <taxon>Fungi</taxon>
        <taxon>Dikarya</taxon>
        <taxon>Ascomycota</taxon>
        <taxon>Pezizomycotina</taxon>
        <taxon>Sordariomycetes</taxon>
        <taxon>Hypocreomycetidae</taxon>
        <taxon>Hypocreales</taxon>
        <taxon>Hypocreaceae</taxon>
        <taxon>Trichoderma</taxon>
    </lineage>
</organism>
<evidence type="ECO:0000256" key="6">
    <source>
        <dbReference type="ARBA" id="ARBA00022454"/>
    </source>
</evidence>
<dbReference type="GO" id="GO:0003684">
    <property type="term" value="F:damaged DNA binding"/>
    <property type="evidence" value="ECO:0007669"/>
    <property type="project" value="InterPro"/>
</dbReference>
<feature type="compositionally biased region" description="Acidic residues" evidence="20">
    <location>
        <begin position="13"/>
        <end position="25"/>
    </location>
</feature>
<feature type="compositionally biased region" description="Low complexity" evidence="20">
    <location>
        <begin position="1458"/>
        <end position="1467"/>
    </location>
</feature>
<dbReference type="InterPro" id="IPR016194">
    <property type="entry name" value="SPOC-like_C_dom_sf"/>
</dbReference>
<evidence type="ECO:0000256" key="5">
    <source>
        <dbReference type="ARBA" id="ARBA00021796"/>
    </source>
</evidence>
<keyword evidence="10" id="KW-0347">Helicase</keyword>
<dbReference type="GO" id="GO:0005524">
    <property type="term" value="F:ATP binding"/>
    <property type="evidence" value="ECO:0007669"/>
    <property type="project" value="UniProtKB-KW"/>
</dbReference>
<evidence type="ECO:0000256" key="8">
    <source>
        <dbReference type="ARBA" id="ARBA00022763"/>
    </source>
</evidence>
<evidence type="ECO:0000256" key="4">
    <source>
        <dbReference type="ARBA" id="ARBA00012551"/>
    </source>
</evidence>
<dbReference type="InterPro" id="IPR036465">
    <property type="entry name" value="vWFA_dom_sf"/>
</dbReference>
<feature type="region of interest" description="Disordered" evidence="20">
    <location>
        <begin position="1248"/>
        <end position="1273"/>
    </location>
</feature>
<evidence type="ECO:0000256" key="14">
    <source>
        <dbReference type="ARBA" id="ARBA00023172"/>
    </source>
</evidence>
<dbReference type="Pfam" id="PF03730">
    <property type="entry name" value="Ku_C"/>
    <property type="match status" value="1"/>
</dbReference>
<protein>
    <recommendedName>
        <fullName evidence="5">ATP-dependent DNA helicase II subunit 1</fullName>
        <ecNumber evidence="4">3.6.4.12</ecNumber>
    </recommendedName>
    <alternativeName>
        <fullName evidence="18">ATP-dependent DNA helicase II subunit Ku70</fullName>
    </alternativeName>
</protein>
<evidence type="ECO:0000256" key="2">
    <source>
        <dbReference type="ARBA" id="ARBA00004574"/>
    </source>
</evidence>
<dbReference type="InterPro" id="IPR006165">
    <property type="entry name" value="Ku70"/>
</dbReference>
<dbReference type="SUPFAM" id="SSF57701">
    <property type="entry name" value="Zn2/Cys6 DNA-binding domain"/>
    <property type="match status" value="1"/>
</dbReference>
<dbReference type="PRINTS" id="PR00755">
    <property type="entry name" value="AFLATOXINBRP"/>
</dbReference>
<feature type="region of interest" description="Disordered" evidence="20">
    <location>
        <begin position="558"/>
        <end position="594"/>
    </location>
</feature>
<name>A0A0F9WY18_TRIHA</name>
<feature type="compositionally biased region" description="Low complexity" evidence="20">
    <location>
        <begin position="1370"/>
        <end position="1380"/>
    </location>
</feature>
<dbReference type="InterPro" id="IPR005160">
    <property type="entry name" value="Ku_C"/>
</dbReference>
<dbReference type="PROSITE" id="PS50048">
    <property type="entry name" value="ZN2_CY6_FUNGAL_2"/>
    <property type="match status" value="1"/>
</dbReference>
<dbReference type="GO" id="GO:0000723">
    <property type="term" value="P:telomere maintenance"/>
    <property type="evidence" value="ECO:0007669"/>
    <property type="project" value="InterPro"/>
</dbReference>
<feature type="region of interest" description="Disordered" evidence="20">
    <location>
        <begin position="1"/>
        <end position="64"/>
    </location>
</feature>
<dbReference type="GO" id="GO:0043564">
    <property type="term" value="C:Ku70:Ku80 complex"/>
    <property type="evidence" value="ECO:0007669"/>
    <property type="project" value="InterPro"/>
</dbReference>
<keyword evidence="8" id="KW-0227">DNA damage</keyword>
<evidence type="ECO:0000256" key="20">
    <source>
        <dbReference type="SAM" id="MobiDB-lite"/>
    </source>
</evidence>
<keyword evidence="6" id="KW-0158">Chromosome</keyword>
<evidence type="ECO:0000256" key="19">
    <source>
        <dbReference type="ARBA" id="ARBA00047995"/>
    </source>
</evidence>
<feature type="compositionally biased region" description="Low complexity" evidence="20">
    <location>
        <begin position="1704"/>
        <end position="1725"/>
    </location>
</feature>
<feature type="compositionally biased region" description="Polar residues" evidence="20">
    <location>
        <begin position="1637"/>
        <end position="1679"/>
    </location>
</feature>
<dbReference type="GO" id="GO:0003690">
    <property type="term" value="F:double-stranded DNA binding"/>
    <property type="evidence" value="ECO:0007669"/>
    <property type="project" value="TreeGrafter"/>
</dbReference>
<dbReference type="Gene3D" id="4.10.240.10">
    <property type="entry name" value="Zn(2)-C6 fungal-type DNA-binding domain"/>
    <property type="match status" value="1"/>
</dbReference>
<evidence type="ECO:0000256" key="11">
    <source>
        <dbReference type="ARBA" id="ARBA00022840"/>
    </source>
</evidence>
<evidence type="ECO:0000256" key="17">
    <source>
        <dbReference type="ARBA" id="ARBA00024890"/>
    </source>
</evidence>
<dbReference type="CDD" id="cd00067">
    <property type="entry name" value="GAL4"/>
    <property type="match status" value="1"/>
</dbReference>
<evidence type="ECO:0000256" key="1">
    <source>
        <dbReference type="ARBA" id="ARBA00004123"/>
    </source>
</evidence>
<sequence length="1757" mass="192680">MADKQRDWRREENDEDDEGEQELDESNFKAQKDAVLLAIEVSPSMLEPPPASSSKKADRDSPVQAALKCAHHLMEQRIISNPKDMMGILLFGTEKTKFREEKDGRGGLGYPNCYLFTDLDVPAADDVKALKALVEDEDDEDEVLKPVTNDVVSMSNVLFCANQIFTTKAANFGSRRLFIVTDNDDPHASDKAARSAAAVRAKDLYDLGITIDLFPITRGESKFDLGKFYDDIVYRDPSAEANATEVRTSKSGDGLSLLNSLISNINSKQTAKRALFHLPFEIAPGLRITVKGYNIVQRQAPARTCYIWLDGEKAQIATGETTRIAEDSARTVEKQEIKKAYKFGGEYVYFTPEEQKNLRDFGSPIIRIIGFKKRDMLPVWASVKKSTFIFPSEEDYIGSSRVFSALWQKLLKDDKIGLAWCVLRSNAQPILAAIIPSREQSDETSGTPYLPAGLWLYPLPAADDLREISADRRIDCSEDLKTKMRIIVQQLNLPKGIYNPLKYPNPALQWHYKILQTLALDEEVPDKPEDLTEPKNKAISKRAGGYLEDWAETLKDESDRAVRSRSLKREAEDDTSERPAKQRKPAAERPSGSTFSMAQLKLAVESEGLSKMTVLDKYGINQHQQYEVREAEGPCFPDALALGSRPSPNSHPQHFISARSRIAIRNPPSTIPQWSPPANPPSPSPNHRLFTLSLHHQLDSGSAQFPQSLCSAQSPTQTTLGRWSMDFLASFNFRDEEPSRLDSQPHASIEELQSQLRDVFSGKVSETRAERVATRLDLAAAAQLTLGVSEGDGHALEGLSRLDPSLGGAQSTGEQTGRVVRVSDALLNQPADDPVLQRSIANHLVAAVGQVDGSEWAVREVSRATQDWVFSYACKGSMQHWQRQHKSQVKPPVAEYSQREIDPLLASRPAFDCRGSLIISFSRNSRAIFIDYDHIPLHRTVAQLATLFKPPPPRRPLPTVDKQPKTPSASRKKRDADRTPGGEGSKPSRKRKRKTGDAGATGEQGVIDSHEAAAVASQLQLGEGSGSSTGQQQHAQDVAAAAQNSAAGLLTINVSPEEAERRRNVAIVMLQGAGVDPDSLSPEQFNIFANQSPELQKESLNMLVKYGAERLRIVHPGNKEGSAPPSTSNPSSTPETQSNIQGSSSGPVTTNELVLQTSTPTNKKSRRKNKAANGEGEEANASLEDAGGAKKSRRRGGKSRNACAQCKQRRLKCPRETPICSGCREAGLICEYAAPKPKKVKSNAIITTEDDEDGQEEDEQDEAEAELHDETLPEDQQLHEDAEGYPELPDNSVHHQLPIGDVLANNMAATATDWEQSHVPHDYLNHTNMGVSEAGSSQPSQQSSMPLSDLILPHGRQYYPNIPASEVQDQTQTQTQTLTQPMAHERMKKPTKSSGKGSGRNAAARNTNQEDRRGSLNTTAASDWSNGGNPVTQAAAVVAAVVTSMQNQTPQEPTYGISDSSGRSSAWRSTAMPQALDNSQQHNVAAASLQRTVSPMNVASRTTSSPRTGKRQTRGAVHETSATDAFQSPYISDPKQQQQQSNAHGQGLQAPAGMTGSGTYNSYDRYSSTRAPETSSTDRITYEPYSYQRDATNTTSYTNYNHGSHATTTTTAAASMQAPTSVSADRSGSHAYGSYANPVSRNTSHTNQTSHMGPRGNTQAQDFSHNNLDLTRNSRQNFNSRPQSSTPRPSQNAAKQDRNYPAYSSQIQQQQQQQQQHVQQPSQHQAWYTGFNGQSGTGFAATSGHGSNYSWNMPGDS</sequence>
<keyword evidence="9" id="KW-0378">Hydrolase</keyword>
<dbReference type="SMART" id="SM00559">
    <property type="entry name" value="Ku78"/>
    <property type="match status" value="1"/>
</dbReference>
<dbReference type="FunFam" id="4.10.970.10:FF:000003">
    <property type="entry name" value="ATP-dependent DNA helicase II subunit 1"/>
    <property type="match status" value="1"/>
</dbReference>
<dbReference type="InterPro" id="IPR006164">
    <property type="entry name" value="DNA_bd_Ku70/Ku80"/>
</dbReference>
<proteinExistence type="inferred from homology"/>
<feature type="compositionally biased region" description="Polar residues" evidence="20">
    <location>
        <begin position="1488"/>
        <end position="1507"/>
    </location>
</feature>
<comment type="function">
    <text evidence="17">Single-stranded DNA-dependent ATP-dependent helicase. Involved in non-homologous end joining (NHEJ) DNA double strand break repair. DNA-binding is sequence-independent but has a high affinity to nicks in double-stranded DNA and to the ends of duplex DNA. Binds to naturally occurring chromosomal ends, and therefore provides chromosomal end protection. Required also for telomere recombination to repair telomeric ends in the absence of telomerase. KU70, of the KU70/KU80 heterodimer, binds to the stem loop of TLC1, the RNA component of telomerase. Involved in telomere maintenance. Interacts with telomeric repeats and subtelomeric sequences thereby controlling telomere length and protecting against subtelomeric rearrangement. Maintains telomeric chromatin, which is involved in silencing the expression of genes located at the telomere. Required for mating-type switching.</text>
</comment>
<evidence type="ECO:0000256" key="13">
    <source>
        <dbReference type="ARBA" id="ARBA00023125"/>
    </source>
</evidence>
<dbReference type="InterPro" id="IPR001138">
    <property type="entry name" value="Zn2Cys6_DnaBD"/>
</dbReference>
<dbReference type="CDD" id="cd00788">
    <property type="entry name" value="KU70"/>
    <property type="match status" value="1"/>
</dbReference>
<dbReference type="OrthoDB" id="3249161at2759"/>
<evidence type="ECO:0000256" key="7">
    <source>
        <dbReference type="ARBA" id="ARBA00022741"/>
    </source>
</evidence>
<feature type="region of interest" description="Disordered" evidence="20">
    <location>
        <begin position="1488"/>
        <end position="1588"/>
    </location>
</feature>
<feature type="compositionally biased region" description="Acidic residues" evidence="20">
    <location>
        <begin position="1248"/>
        <end position="1264"/>
    </location>
</feature>
<dbReference type="EC" id="3.6.4.12" evidence="4"/>
<dbReference type="CDD" id="cd01458">
    <property type="entry name" value="vWA_ku"/>
    <property type="match status" value="1"/>
</dbReference>
<evidence type="ECO:0000256" key="18">
    <source>
        <dbReference type="ARBA" id="ARBA00031811"/>
    </source>
</evidence>
<dbReference type="OMA" id="PMAHERM"/>
<feature type="region of interest" description="Disordered" evidence="20">
    <location>
        <begin position="1115"/>
        <end position="1207"/>
    </location>
</feature>
<dbReference type="SMART" id="SM00066">
    <property type="entry name" value="GAL4"/>
    <property type="match status" value="1"/>
</dbReference>
<dbReference type="SUPFAM" id="SSF100939">
    <property type="entry name" value="SPOC domain-like"/>
    <property type="match status" value="1"/>
</dbReference>
<dbReference type="InterPro" id="IPR036864">
    <property type="entry name" value="Zn2-C6_fun-type_DNA-bd_sf"/>
</dbReference>
<keyword evidence="12" id="KW-0779">Telomere</keyword>
<dbReference type="Gene3D" id="4.10.970.10">
    <property type="entry name" value="Ku70, bridge and pillars"/>
    <property type="match status" value="1"/>
</dbReference>
<dbReference type="Gene3D" id="1.10.1600.10">
    <property type="match status" value="1"/>
</dbReference>
<dbReference type="Pfam" id="PF02735">
    <property type="entry name" value="Ku"/>
    <property type="match status" value="1"/>
</dbReference>
<dbReference type="Pfam" id="PF00172">
    <property type="entry name" value="Zn_clus"/>
    <property type="match status" value="1"/>
</dbReference>
<feature type="region of interest" description="Disordered" evidence="20">
    <location>
        <begin position="1324"/>
        <end position="1348"/>
    </location>
</feature>
<gene>
    <name evidence="22" type="ORF">THAR02_10533</name>
</gene>
<feature type="compositionally biased region" description="Polar residues" evidence="20">
    <location>
        <begin position="1520"/>
        <end position="1530"/>
    </location>
</feature>
<evidence type="ECO:0000256" key="3">
    <source>
        <dbReference type="ARBA" id="ARBA00005240"/>
    </source>
</evidence>
<keyword evidence="13" id="KW-0238">DNA-binding</keyword>
<evidence type="ECO:0000256" key="16">
    <source>
        <dbReference type="ARBA" id="ARBA00023242"/>
    </source>
</evidence>
<feature type="region of interest" description="Disordered" evidence="20">
    <location>
        <begin position="1020"/>
        <end position="1040"/>
    </location>
</feature>
<evidence type="ECO:0000256" key="15">
    <source>
        <dbReference type="ARBA" id="ARBA00023204"/>
    </source>
</evidence>
<feature type="compositionally biased region" description="Polar residues" evidence="20">
    <location>
        <begin position="1415"/>
        <end position="1428"/>
    </location>
</feature>
<feature type="compositionally biased region" description="Basic and acidic residues" evidence="20">
    <location>
        <begin position="558"/>
        <end position="580"/>
    </location>
</feature>
<evidence type="ECO:0000313" key="23">
    <source>
        <dbReference type="Proteomes" id="UP000034112"/>
    </source>
</evidence>
<feature type="compositionally biased region" description="Polar residues" evidence="20">
    <location>
        <begin position="1557"/>
        <end position="1579"/>
    </location>
</feature>
<dbReference type="GO" id="GO:0016787">
    <property type="term" value="F:hydrolase activity"/>
    <property type="evidence" value="ECO:0007669"/>
    <property type="project" value="UniProtKB-KW"/>
</dbReference>
<comment type="similarity">
    <text evidence="3">Belongs to the ku70 family.</text>
</comment>
<feature type="compositionally biased region" description="Polar residues" evidence="20">
    <location>
        <begin position="1139"/>
        <end position="1161"/>
    </location>
</feature>
<dbReference type="PROSITE" id="PS00463">
    <property type="entry name" value="ZN2_CY6_FUNGAL_1"/>
    <property type="match status" value="1"/>
</dbReference>
<feature type="domain" description="Zn(2)-C6 fungal-type" evidence="21">
    <location>
        <begin position="1202"/>
        <end position="1232"/>
    </location>
</feature>
<reference evidence="23" key="1">
    <citation type="journal article" date="2015" name="Genome Announc.">
        <title>Draft whole-genome sequence of the biocontrol agent Trichoderma harzianum T6776.</title>
        <authorList>
            <person name="Baroncelli R."/>
            <person name="Piaggeschi G."/>
            <person name="Fiorini L."/>
            <person name="Bertolini E."/>
            <person name="Zapparata A."/>
            <person name="Pe M.E."/>
            <person name="Sarrocco S."/>
            <person name="Vannacci G."/>
        </authorList>
    </citation>
    <scope>NUCLEOTIDE SEQUENCE [LARGE SCALE GENOMIC DNA]</scope>
    <source>
        <strain evidence="23">T6776</strain>
    </source>
</reference>
<feature type="compositionally biased region" description="Low complexity" evidence="20">
    <location>
        <begin position="1122"/>
        <end position="1138"/>
    </location>
</feature>
<dbReference type="GO" id="GO:0006303">
    <property type="term" value="P:double-strand break repair via nonhomologous end joining"/>
    <property type="evidence" value="ECO:0007669"/>
    <property type="project" value="InterPro"/>
</dbReference>
<feature type="compositionally biased region" description="Basic and acidic residues" evidence="20">
    <location>
        <begin position="1"/>
        <end position="12"/>
    </location>
</feature>
<dbReference type="Proteomes" id="UP000034112">
    <property type="component" value="Unassembled WGS sequence"/>
</dbReference>
<evidence type="ECO:0000256" key="10">
    <source>
        <dbReference type="ARBA" id="ARBA00022806"/>
    </source>
</evidence>
<feature type="region of interest" description="Disordered" evidence="20">
    <location>
        <begin position="1611"/>
        <end position="1757"/>
    </location>
</feature>
<keyword evidence="7" id="KW-0547">Nucleotide-binding</keyword>
<dbReference type="GO" id="GO:0042162">
    <property type="term" value="F:telomeric DNA binding"/>
    <property type="evidence" value="ECO:0007669"/>
    <property type="project" value="InterPro"/>
</dbReference>
<dbReference type="GO" id="GO:0000981">
    <property type="term" value="F:DNA-binding transcription factor activity, RNA polymerase II-specific"/>
    <property type="evidence" value="ECO:0007669"/>
    <property type="project" value="InterPro"/>
</dbReference>
<dbReference type="PANTHER" id="PTHR12604:SF2">
    <property type="entry name" value="X-RAY REPAIR CROSS-COMPLEMENTING PROTEIN 6"/>
    <property type="match status" value="1"/>
</dbReference>
<dbReference type="GO" id="GO:0003678">
    <property type="term" value="F:DNA helicase activity"/>
    <property type="evidence" value="ECO:0007669"/>
    <property type="project" value="UniProtKB-EC"/>
</dbReference>
<dbReference type="EMBL" id="JOKZ01000581">
    <property type="protein sequence ID" value="KKO97364.1"/>
    <property type="molecule type" value="Genomic_DNA"/>
</dbReference>
<dbReference type="GO" id="GO:0000781">
    <property type="term" value="C:chromosome, telomeric region"/>
    <property type="evidence" value="ECO:0007669"/>
    <property type="project" value="UniProtKB-SubCell"/>
</dbReference>
<dbReference type="FunFam" id="3.40.50.410:FF:000071">
    <property type="entry name" value="ATP-dependent DNA helicase II subunit 1"/>
    <property type="match status" value="1"/>
</dbReference>
<dbReference type="Gene3D" id="3.40.50.410">
    <property type="entry name" value="von Willebrand factor, type A domain"/>
    <property type="match status" value="1"/>
</dbReference>
<dbReference type="Gene3D" id="2.40.290.10">
    <property type="match status" value="1"/>
</dbReference>
<comment type="subcellular location">
    <subcellularLocation>
        <location evidence="2">Chromosome</location>
        <location evidence="2">Telomere</location>
    </subcellularLocation>
    <subcellularLocation>
        <location evidence="1">Nucleus</location>
    </subcellularLocation>
</comment>
<keyword evidence="15" id="KW-0234">DNA repair</keyword>
<accession>A0A0F9WY18</accession>
<dbReference type="InterPro" id="IPR047087">
    <property type="entry name" value="KU70_core_dom"/>
</dbReference>
<keyword evidence="14" id="KW-0233">DNA recombination</keyword>
<feature type="region of interest" description="Disordered" evidence="20">
    <location>
        <begin position="1448"/>
        <end position="1467"/>
    </location>
</feature>
<evidence type="ECO:0000256" key="12">
    <source>
        <dbReference type="ARBA" id="ARBA00022895"/>
    </source>
</evidence>
<feature type="region of interest" description="Disordered" evidence="20">
    <location>
        <begin position="1363"/>
        <end position="1428"/>
    </location>
</feature>
<keyword evidence="11" id="KW-0067">ATP-binding</keyword>
<comment type="caution">
    <text evidence="22">The sequence shown here is derived from an EMBL/GenBank/DDBJ whole genome shotgun (WGS) entry which is preliminary data.</text>
</comment>
<evidence type="ECO:0000259" key="21">
    <source>
        <dbReference type="PROSITE" id="PS50048"/>
    </source>
</evidence>
<dbReference type="Pfam" id="PF03731">
    <property type="entry name" value="Ku_N"/>
    <property type="match status" value="1"/>
</dbReference>
<dbReference type="InterPro" id="IPR005161">
    <property type="entry name" value="Ku_N"/>
</dbReference>
<dbReference type="GO" id="GO:0008270">
    <property type="term" value="F:zinc ion binding"/>
    <property type="evidence" value="ECO:0007669"/>
    <property type="project" value="InterPro"/>
</dbReference>
<dbReference type="SUPFAM" id="SSF53300">
    <property type="entry name" value="vWA-like"/>
    <property type="match status" value="1"/>
</dbReference>
<dbReference type="PANTHER" id="PTHR12604">
    <property type="entry name" value="KU AUTOANTIGEN DNA HELICASE"/>
    <property type="match status" value="1"/>
</dbReference>
<feature type="region of interest" description="Disordered" evidence="20">
    <location>
        <begin position="948"/>
        <end position="1008"/>
    </location>
</feature>
<dbReference type="GO" id="GO:0006310">
    <property type="term" value="P:DNA recombination"/>
    <property type="evidence" value="ECO:0007669"/>
    <property type="project" value="UniProtKB-KW"/>
</dbReference>
<feature type="compositionally biased region" description="Polar residues" evidence="20">
    <location>
        <begin position="1617"/>
        <end position="1626"/>
    </location>
</feature>
<feature type="compositionally biased region" description="Low complexity" evidence="20">
    <location>
        <begin position="1680"/>
        <end position="1691"/>
    </location>
</feature>
<comment type="catalytic activity">
    <reaction evidence="19">
        <text>ATP + H2O = ADP + phosphate + H(+)</text>
        <dbReference type="Rhea" id="RHEA:13065"/>
        <dbReference type="ChEBI" id="CHEBI:15377"/>
        <dbReference type="ChEBI" id="CHEBI:15378"/>
        <dbReference type="ChEBI" id="CHEBI:30616"/>
        <dbReference type="ChEBI" id="CHEBI:43474"/>
        <dbReference type="ChEBI" id="CHEBI:456216"/>
        <dbReference type="EC" id="3.6.4.12"/>
    </reaction>
</comment>
<evidence type="ECO:0000256" key="9">
    <source>
        <dbReference type="ARBA" id="ARBA00022801"/>
    </source>
</evidence>
<evidence type="ECO:0000313" key="22">
    <source>
        <dbReference type="EMBL" id="KKO97364.1"/>
    </source>
</evidence>
<keyword evidence="16" id="KW-0539">Nucleus</keyword>
<dbReference type="InterPro" id="IPR027388">
    <property type="entry name" value="Ku70_bridge/pillars_dom_sf"/>
</dbReference>